<evidence type="ECO:0000313" key="3">
    <source>
        <dbReference type="Proteomes" id="UP000198518"/>
    </source>
</evidence>
<feature type="transmembrane region" description="Helical" evidence="1">
    <location>
        <begin position="53"/>
        <end position="71"/>
    </location>
</feature>
<gene>
    <name evidence="2" type="ORF">SAMN04487945_2398</name>
</gene>
<dbReference type="AlphaFoldDB" id="A0A1I0Q950"/>
<dbReference type="STRING" id="355548.SAMN04487945_2398"/>
<reference evidence="2 3" key="1">
    <citation type="submission" date="2016-10" db="EMBL/GenBank/DDBJ databases">
        <authorList>
            <person name="de Groot N.N."/>
        </authorList>
    </citation>
    <scope>NUCLEOTIDE SEQUENCE [LARGE SCALE GENOMIC DNA]</scope>
    <source>
        <strain evidence="2 3">CGMCC 1.5337</strain>
    </source>
</reference>
<keyword evidence="3" id="KW-1185">Reference proteome</keyword>
<evidence type="ECO:0000313" key="2">
    <source>
        <dbReference type="EMBL" id="SEW23555.1"/>
    </source>
</evidence>
<keyword evidence="1" id="KW-1133">Transmembrane helix</keyword>
<sequence length="249" mass="26552">MTDERGDASTSASTNAAADTGVSLTAAVSSAWSTVKTVYWANSPSWRVLKSGALVFLGFFVWAGSNILYSYNGSLDALHYPMAYGFLLIGYGPVHHLVVIPLALKWRRSDGLRATLGKRLPNGMLVAFVAAILVLGTFPAGAMTVDFQSQLGDGSADVDPELSCVKTTGGDARVDCELASSEGVGRVVVESGGETVRTVEDPPYEFSLSASEVGEIVGEKQFTVRLEDEDGTFVRRYTRRLAVVPEATE</sequence>
<proteinExistence type="predicted"/>
<name>A0A1I0Q950_9EURY</name>
<dbReference type="EMBL" id="FOJA01000001">
    <property type="protein sequence ID" value="SEW23555.1"/>
    <property type="molecule type" value="Genomic_DNA"/>
</dbReference>
<protein>
    <submittedName>
        <fullName evidence="2">Uncharacterized protein</fullName>
    </submittedName>
</protein>
<dbReference type="OrthoDB" id="186030at2157"/>
<dbReference type="Proteomes" id="UP000198518">
    <property type="component" value="Unassembled WGS sequence"/>
</dbReference>
<keyword evidence="1" id="KW-0812">Transmembrane</keyword>
<evidence type="ECO:0000256" key="1">
    <source>
        <dbReference type="SAM" id="Phobius"/>
    </source>
</evidence>
<accession>A0A1I0Q950</accession>
<keyword evidence="1" id="KW-0472">Membrane</keyword>
<dbReference type="RefSeq" id="WP_089669606.1">
    <property type="nucleotide sequence ID" value="NZ_FOJA01000001.1"/>
</dbReference>
<feature type="transmembrane region" description="Helical" evidence="1">
    <location>
        <begin position="83"/>
        <end position="104"/>
    </location>
</feature>
<organism evidence="2 3">
    <name type="scientific">Halobacterium jilantaiense</name>
    <dbReference type="NCBI Taxonomy" id="355548"/>
    <lineage>
        <taxon>Archaea</taxon>
        <taxon>Methanobacteriati</taxon>
        <taxon>Methanobacteriota</taxon>
        <taxon>Stenosarchaea group</taxon>
        <taxon>Halobacteria</taxon>
        <taxon>Halobacteriales</taxon>
        <taxon>Halobacteriaceae</taxon>
        <taxon>Halobacterium</taxon>
    </lineage>
</organism>
<feature type="transmembrane region" description="Helical" evidence="1">
    <location>
        <begin position="125"/>
        <end position="145"/>
    </location>
</feature>